<evidence type="ECO:0000313" key="7">
    <source>
        <dbReference type="Proteomes" id="UP000573599"/>
    </source>
</evidence>
<dbReference type="CDD" id="cd03528">
    <property type="entry name" value="Rieske_RO_ferredoxin"/>
    <property type="match status" value="1"/>
</dbReference>
<organism evidence="6 7">
    <name type="scientific">Pedococcus badiiscoriae</name>
    <dbReference type="NCBI Taxonomy" id="642776"/>
    <lineage>
        <taxon>Bacteria</taxon>
        <taxon>Bacillati</taxon>
        <taxon>Actinomycetota</taxon>
        <taxon>Actinomycetes</taxon>
        <taxon>Micrococcales</taxon>
        <taxon>Intrasporangiaceae</taxon>
        <taxon>Pedococcus</taxon>
    </lineage>
</organism>
<evidence type="ECO:0000256" key="3">
    <source>
        <dbReference type="ARBA" id="ARBA00023004"/>
    </source>
</evidence>
<proteinExistence type="predicted"/>
<dbReference type="GO" id="GO:0051213">
    <property type="term" value="F:dioxygenase activity"/>
    <property type="evidence" value="ECO:0007669"/>
    <property type="project" value="UniProtKB-KW"/>
</dbReference>
<keyword evidence="6" id="KW-0223">Dioxygenase</keyword>
<evidence type="ECO:0000256" key="2">
    <source>
        <dbReference type="ARBA" id="ARBA00022723"/>
    </source>
</evidence>
<evidence type="ECO:0000256" key="4">
    <source>
        <dbReference type="ARBA" id="ARBA00023014"/>
    </source>
</evidence>
<dbReference type="GO" id="GO:0046872">
    <property type="term" value="F:metal ion binding"/>
    <property type="evidence" value="ECO:0007669"/>
    <property type="project" value="UniProtKB-KW"/>
</dbReference>
<dbReference type="GO" id="GO:0051537">
    <property type="term" value="F:2 iron, 2 sulfur cluster binding"/>
    <property type="evidence" value="ECO:0007669"/>
    <property type="project" value="UniProtKB-KW"/>
</dbReference>
<dbReference type="EMBL" id="JACCAB010000001">
    <property type="protein sequence ID" value="NYG08408.1"/>
    <property type="molecule type" value="Genomic_DNA"/>
</dbReference>
<dbReference type="SUPFAM" id="SSF50022">
    <property type="entry name" value="ISP domain"/>
    <property type="match status" value="1"/>
</dbReference>
<keyword evidence="3" id="KW-0408">Iron</keyword>
<protein>
    <submittedName>
        <fullName evidence="6">3-phenylpropionate/trans-cinnamate dioxygenase ferredoxin subunit</fullName>
    </submittedName>
</protein>
<dbReference type="PANTHER" id="PTHR21496">
    <property type="entry name" value="FERREDOXIN-RELATED"/>
    <property type="match status" value="1"/>
</dbReference>
<keyword evidence="7" id="KW-1185">Reference proteome</keyword>
<accession>A0A852WHE5</accession>
<keyword evidence="6" id="KW-0560">Oxidoreductase</keyword>
<dbReference type="InterPro" id="IPR017941">
    <property type="entry name" value="Rieske_2Fe-2S"/>
</dbReference>
<keyword evidence="2" id="KW-0479">Metal-binding</keyword>
<feature type="domain" description="Rieske" evidence="5">
    <location>
        <begin position="15"/>
        <end position="111"/>
    </location>
</feature>
<keyword evidence="4" id="KW-0411">Iron-sulfur</keyword>
<dbReference type="Pfam" id="PF00355">
    <property type="entry name" value="Rieske"/>
    <property type="match status" value="1"/>
</dbReference>
<evidence type="ECO:0000259" key="5">
    <source>
        <dbReference type="PROSITE" id="PS51296"/>
    </source>
</evidence>
<keyword evidence="1" id="KW-0001">2Fe-2S</keyword>
<dbReference type="RefSeq" id="WP_337795356.1">
    <property type="nucleotide sequence ID" value="NZ_JACCAB010000001.1"/>
</dbReference>
<dbReference type="PROSITE" id="PS51296">
    <property type="entry name" value="RIESKE"/>
    <property type="match status" value="1"/>
</dbReference>
<sequence>MSAVPELVPDEAEFVRVCRVDELPEKGAAAADINGTIMAIVRTASGEIHAVDDTCSHANVSLSEGELDGCTLECWLHGSRFDIRTGEPSGPPAMVPINVYPVRVENDEVFVSPTPLNA</sequence>
<gene>
    <name evidence="6" type="ORF">BJ986_002895</name>
</gene>
<dbReference type="GO" id="GO:0016705">
    <property type="term" value="F:oxidoreductase activity, acting on paired donors, with incorporation or reduction of molecular oxygen"/>
    <property type="evidence" value="ECO:0007669"/>
    <property type="project" value="UniProtKB-ARBA"/>
</dbReference>
<dbReference type="Proteomes" id="UP000573599">
    <property type="component" value="Unassembled WGS sequence"/>
</dbReference>
<dbReference type="Gene3D" id="2.102.10.10">
    <property type="entry name" value="Rieske [2Fe-2S] iron-sulphur domain"/>
    <property type="match status" value="1"/>
</dbReference>
<dbReference type="InterPro" id="IPR036922">
    <property type="entry name" value="Rieske_2Fe-2S_sf"/>
</dbReference>
<name>A0A852WHE5_9MICO</name>
<evidence type="ECO:0000256" key="1">
    <source>
        <dbReference type="ARBA" id="ARBA00022714"/>
    </source>
</evidence>
<dbReference type="PANTHER" id="PTHR21496:SF23">
    <property type="entry name" value="3-PHENYLPROPIONATE_CINNAMIC ACID DIOXYGENASE FERREDOXIN SUBUNIT"/>
    <property type="match status" value="1"/>
</dbReference>
<dbReference type="GO" id="GO:0004497">
    <property type="term" value="F:monooxygenase activity"/>
    <property type="evidence" value="ECO:0007669"/>
    <property type="project" value="UniProtKB-ARBA"/>
</dbReference>
<dbReference type="AlphaFoldDB" id="A0A852WHE5"/>
<comment type="caution">
    <text evidence="6">The sequence shown here is derived from an EMBL/GenBank/DDBJ whole genome shotgun (WGS) entry which is preliminary data.</text>
</comment>
<reference evidence="6 7" key="1">
    <citation type="submission" date="2020-07" db="EMBL/GenBank/DDBJ databases">
        <title>Sequencing the genomes of 1000 actinobacteria strains.</title>
        <authorList>
            <person name="Klenk H.-P."/>
        </authorList>
    </citation>
    <scope>NUCLEOTIDE SEQUENCE [LARGE SCALE GENOMIC DNA]</scope>
    <source>
        <strain evidence="6 7">DSM 23987</strain>
    </source>
</reference>
<evidence type="ECO:0000313" key="6">
    <source>
        <dbReference type="EMBL" id="NYG08408.1"/>
    </source>
</evidence>